<reference evidence="8" key="1">
    <citation type="journal article" date="2020" name="Stud. Mycol.">
        <title>101 Dothideomycetes genomes: A test case for predicting lifestyles and emergence of pathogens.</title>
        <authorList>
            <person name="Haridas S."/>
            <person name="Albert R."/>
            <person name="Binder M."/>
            <person name="Bloem J."/>
            <person name="LaButti K."/>
            <person name="Salamov A."/>
            <person name="Andreopoulos B."/>
            <person name="Baker S."/>
            <person name="Barry K."/>
            <person name="Bills G."/>
            <person name="Bluhm B."/>
            <person name="Cannon C."/>
            <person name="Castanera R."/>
            <person name="Culley D."/>
            <person name="Daum C."/>
            <person name="Ezra D."/>
            <person name="Gonzalez J."/>
            <person name="Henrissat B."/>
            <person name="Kuo A."/>
            <person name="Liang C."/>
            <person name="Lipzen A."/>
            <person name="Lutzoni F."/>
            <person name="Magnuson J."/>
            <person name="Mondo S."/>
            <person name="Nolan M."/>
            <person name="Ohm R."/>
            <person name="Pangilinan J."/>
            <person name="Park H.-J."/>
            <person name="Ramirez L."/>
            <person name="Alfaro M."/>
            <person name="Sun H."/>
            <person name="Tritt A."/>
            <person name="Yoshinaga Y."/>
            <person name="Zwiers L.-H."/>
            <person name="Turgeon B."/>
            <person name="Goodwin S."/>
            <person name="Spatafora J."/>
            <person name="Crous P."/>
            <person name="Grigoriev I."/>
        </authorList>
    </citation>
    <scope>NUCLEOTIDE SEQUENCE [LARGE SCALE GENOMIC DNA]</scope>
    <source>
        <strain evidence="8">CECT 20119</strain>
    </source>
</reference>
<feature type="non-terminal residue" evidence="7">
    <location>
        <position position="1"/>
    </location>
</feature>
<dbReference type="FunFam" id="3.10.590.10:FF:000003">
    <property type="entry name" value="Thymocyte nuclear protein 1"/>
    <property type="match status" value="1"/>
</dbReference>
<keyword evidence="4" id="KW-0539">Nucleus</keyword>
<feature type="non-terminal residue" evidence="7">
    <location>
        <position position="250"/>
    </location>
</feature>
<sequence length="250" mass="27873">PKRKGRAAKVEETASEPEPETVPAKKRGRPAKASQENAPDANTAAPKRGRGNKAAVSEAEPEAPAVNTDNTTPDVKADASTGDRSYWLMKAEPESRLESTASGKQVDISFTIDDLKNKKGPEPWDGIRNHQAQKNLRAMTVGDLCFFSESNCKVPGIVGIMEVVGEARPDPCQFDPDSAYYDPKSTKDKPKWNCVMVEFRRKFADKLPITALRDFADKDRETDPLHGMQLFRQTRLSVSKIEDYEWDFIM</sequence>
<accession>A0A6A6GFW3</accession>
<dbReference type="AlphaFoldDB" id="A0A6A6GFW3"/>
<feature type="compositionally biased region" description="Low complexity" evidence="5">
    <location>
        <begin position="54"/>
        <end position="66"/>
    </location>
</feature>
<evidence type="ECO:0000256" key="1">
    <source>
        <dbReference type="ARBA" id="ARBA00004123"/>
    </source>
</evidence>
<dbReference type="GO" id="GO:0005634">
    <property type="term" value="C:nucleus"/>
    <property type="evidence" value="ECO:0007669"/>
    <property type="project" value="UniProtKB-SubCell"/>
</dbReference>
<evidence type="ECO:0000256" key="5">
    <source>
        <dbReference type="SAM" id="MobiDB-lite"/>
    </source>
</evidence>
<protein>
    <recommendedName>
        <fullName evidence="2">Thymocyte nuclear protein 1</fullName>
    </recommendedName>
</protein>
<dbReference type="PANTHER" id="PTHR14087">
    <property type="entry name" value="THYMOCYTE NUCLEAR PROTEIN 1"/>
    <property type="match status" value="1"/>
</dbReference>
<proteinExistence type="predicted"/>
<comment type="subcellular location">
    <subcellularLocation>
        <location evidence="1">Nucleus</location>
    </subcellularLocation>
</comment>
<evidence type="ECO:0000313" key="8">
    <source>
        <dbReference type="Proteomes" id="UP000799538"/>
    </source>
</evidence>
<feature type="region of interest" description="Disordered" evidence="5">
    <location>
        <begin position="1"/>
        <end position="83"/>
    </location>
</feature>
<evidence type="ECO:0000313" key="7">
    <source>
        <dbReference type="EMBL" id="KAF2224602.1"/>
    </source>
</evidence>
<dbReference type="InterPro" id="IPR052181">
    <property type="entry name" value="5hmC_binding"/>
</dbReference>
<dbReference type="SUPFAM" id="SSF88697">
    <property type="entry name" value="PUA domain-like"/>
    <property type="match status" value="1"/>
</dbReference>
<evidence type="ECO:0000256" key="3">
    <source>
        <dbReference type="ARBA" id="ARBA00022553"/>
    </source>
</evidence>
<organism evidence="7 8">
    <name type="scientific">Elsinoe ampelina</name>
    <dbReference type="NCBI Taxonomy" id="302913"/>
    <lineage>
        <taxon>Eukaryota</taxon>
        <taxon>Fungi</taxon>
        <taxon>Dikarya</taxon>
        <taxon>Ascomycota</taxon>
        <taxon>Pezizomycotina</taxon>
        <taxon>Dothideomycetes</taxon>
        <taxon>Dothideomycetidae</taxon>
        <taxon>Myriangiales</taxon>
        <taxon>Elsinoaceae</taxon>
        <taxon>Elsinoe</taxon>
    </lineage>
</organism>
<name>A0A6A6GFW3_9PEZI</name>
<keyword evidence="3" id="KW-0597">Phosphoprotein</keyword>
<dbReference type="OrthoDB" id="41445at2759"/>
<dbReference type="InterPro" id="IPR002740">
    <property type="entry name" value="EVE_domain"/>
</dbReference>
<dbReference type="Gene3D" id="3.10.590.10">
    <property type="entry name" value="ph1033 like domains"/>
    <property type="match status" value="1"/>
</dbReference>
<dbReference type="InterPro" id="IPR015947">
    <property type="entry name" value="PUA-like_sf"/>
</dbReference>
<evidence type="ECO:0000259" key="6">
    <source>
        <dbReference type="Pfam" id="PF01878"/>
    </source>
</evidence>
<dbReference type="Proteomes" id="UP000799538">
    <property type="component" value="Unassembled WGS sequence"/>
</dbReference>
<dbReference type="Pfam" id="PF01878">
    <property type="entry name" value="EVE"/>
    <property type="match status" value="1"/>
</dbReference>
<feature type="domain" description="EVE" evidence="6">
    <location>
        <begin position="86"/>
        <end position="250"/>
    </location>
</feature>
<keyword evidence="8" id="KW-1185">Reference proteome</keyword>
<gene>
    <name evidence="7" type="ORF">BDZ85DRAFT_166479</name>
</gene>
<dbReference type="PANTHER" id="PTHR14087:SF7">
    <property type="entry name" value="THYMOCYTE NUCLEAR PROTEIN 1"/>
    <property type="match status" value="1"/>
</dbReference>
<dbReference type="InterPro" id="IPR047197">
    <property type="entry name" value="THYN1-like_EVE"/>
</dbReference>
<dbReference type="EMBL" id="ML992505">
    <property type="protein sequence ID" value="KAF2224602.1"/>
    <property type="molecule type" value="Genomic_DNA"/>
</dbReference>
<evidence type="ECO:0000256" key="4">
    <source>
        <dbReference type="ARBA" id="ARBA00023242"/>
    </source>
</evidence>
<dbReference type="CDD" id="cd21133">
    <property type="entry name" value="EVE"/>
    <property type="match status" value="1"/>
</dbReference>
<evidence type="ECO:0000256" key="2">
    <source>
        <dbReference type="ARBA" id="ARBA00014654"/>
    </source>
</evidence>